<dbReference type="PROSITE" id="PS50113">
    <property type="entry name" value="PAC"/>
    <property type="match status" value="1"/>
</dbReference>
<dbReference type="Pfam" id="PF02518">
    <property type="entry name" value="HATPase_c"/>
    <property type="match status" value="1"/>
</dbReference>
<evidence type="ECO:0000256" key="5">
    <source>
        <dbReference type="ARBA" id="ARBA00017322"/>
    </source>
</evidence>
<protein>
    <recommendedName>
        <fullName evidence="5">Oxygen sensor histidine kinase NreB</fullName>
        <ecNumber evidence="4">2.7.13.3</ecNumber>
    </recommendedName>
    <alternativeName>
        <fullName evidence="15">Nitrogen regulation protein B</fullName>
    </alternativeName>
</protein>
<dbReference type="GO" id="GO:0000155">
    <property type="term" value="F:phosphorelay sensor kinase activity"/>
    <property type="evidence" value="ECO:0007669"/>
    <property type="project" value="InterPro"/>
</dbReference>
<evidence type="ECO:0000256" key="1">
    <source>
        <dbReference type="ARBA" id="ARBA00000085"/>
    </source>
</evidence>
<dbReference type="NCBIfam" id="TIGR00229">
    <property type="entry name" value="sensory_box"/>
    <property type="match status" value="3"/>
</dbReference>
<dbReference type="InterPro" id="IPR000700">
    <property type="entry name" value="PAS-assoc_C"/>
</dbReference>
<keyword evidence="9" id="KW-0479">Metal-binding</keyword>
<dbReference type="GO" id="GO:0016020">
    <property type="term" value="C:membrane"/>
    <property type="evidence" value="ECO:0007669"/>
    <property type="project" value="InterPro"/>
</dbReference>
<comment type="subcellular location">
    <subcellularLocation>
        <location evidence="3">Cytoplasm</location>
    </subcellularLocation>
</comment>
<dbReference type="Pfam" id="PF07730">
    <property type="entry name" value="HisKA_3"/>
    <property type="match status" value="1"/>
</dbReference>
<dbReference type="InterPro" id="IPR035965">
    <property type="entry name" value="PAS-like_dom_sf"/>
</dbReference>
<proteinExistence type="predicted"/>
<evidence type="ECO:0000256" key="11">
    <source>
        <dbReference type="ARBA" id="ARBA00023004"/>
    </source>
</evidence>
<evidence type="ECO:0000256" key="7">
    <source>
        <dbReference type="ARBA" id="ARBA00022490"/>
    </source>
</evidence>
<dbReference type="InterPro" id="IPR005467">
    <property type="entry name" value="His_kinase_dom"/>
</dbReference>
<feature type="domain" description="Histidine kinase" evidence="16">
    <location>
        <begin position="561"/>
        <end position="756"/>
    </location>
</feature>
<keyword evidence="10" id="KW-0418">Kinase</keyword>
<dbReference type="EMBL" id="SRLC01000001">
    <property type="protein sequence ID" value="TGE25744.1"/>
    <property type="molecule type" value="Genomic_DNA"/>
</dbReference>
<dbReference type="SUPFAM" id="SSF55785">
    <property type="entry name" value="PYP-like sensor domain (PAS domain)"/>
    <property type="match status" value="4"/>
</dbReference>
<evidence type="ECO:0000313" key="19">
    <source>
        <dbReference type="EMBL" id="TGE25744.1"/>
    </source>
</evidence>
<comment type="catalytic activity">
    <reaction evidence="1">
        <text>ATP + protein L-histidine = ADP + protein N-phospho-L-histidine.</text>
        <dbReference type="EC" id="2.7.13.3"/>
    </reaction>
</comment>
<comment type="cofactor">
    <cofactor evidence="2">
        <name>[4Fe-4S] cluster</name>
        <dbReference type="ChEBI" id="CHEBI:49883"/>
    </cofactor>
</comment>
<dbReference type="InterPro" id="IPR011712">
    <property type="entry name" value="Sig_transdc_His_kin_sub3_dim/P"/>
</dbReference>
<keyword evidence="6" id="KW-0004">4Fe-4S</keyword>
<dbReference type="Gene3D" id="3.30.450.20">
    <property type="entry name" value="PAS domain"/>
    <property type="match status" value="4"/>
</dbReference>
<evidence type="ECO:0000256" key="14">
    <source>
        <dbReference type="ARBA" id="ARBA00024827"/>
    </source>
</evidence>
<dbReference type="Gene3D" id="1.20.5.1930">
    <property type="match status" value="1"/>
</dbReference>
<dbReference type="AlphaFoldDB" id="A0A4Z0Q7T7"/>
<dbReference type="SMART" id="SM00091">
    <property type="entry name" value="PAS"/>
    <property type="match status" value="4"/>
</dbReference>
<dbReference type="PROSITE" id="PS50112">
    <property type="entry name" value="PAS"/>
    <property type="match status" value="1"/>
</dbReference>
<gene>
    <name evidence="19" type="ORF">E5K00_11295</name>
</gene>
<reference evidence="19 20" key="1">
    <citation type="submission" date="2019-04" db="EMBL/GenBank/DDBJ databases">
        <authorList>
            <person name="Feng G."/>
            <person name="Zhang J."/>
            <person name="Zhu H."/>
        </authorList>
    </citation>
    <scope>NUCLEOTIDE SEQUENCE [LARGE SCALE GENOMIC DNA]</scope>
    <source>
        <strain evidence="19 20">JCM 31653</strain>
    </source>
</reference>
<evidence type="ECO:0000256" key="12">
    <source>
        <dbReference type="ARBA" id="ARBA00023012"/>
    </source>
</evidence>
<dbReference type="InterPro" id="IPR000014">
    <property type="entry name" value="PAS"/>
</dbReference>
<evidence type="ECO:0000256" key="15">
    <source>
        <dbReference type="ARBA" id="ARBA00030800"/>
    </source>
</evidence>
<dbReference type="EC" id="2.7.13.3" evidence="4"/>
<dbReference type="PRINTS" id="PR00344">
    <property type="entry name" value="BCTRLSENSOR"/>
</dbReference>
<dbReference type="GO" id="GO:0046983">
    <property type="term" value="F:protein dimerization activity"/>
    <property type="evidence" value="ECO:0007669"/>
    <property type="project" value="InterPro"/>
</dbReference>
<dbReference type="InterPro" id="IPR013656">
    <property type="entry name" value="PAS_4"/>
</dbReference>
<dbReference type="InterPro" id="IPR050482">
    <property type="entry name" value="Sensor_HK_TwoCompSys"/>
</dbReference>
<dbReference type="Pfam" id="PF08448">
    <property type="entry name" value="PAS_4"/>
    <property type="match status" value="3"/>
</dbReference>
<accession>A0A4Z0Q7T7</accession>
<evidence type="ECO:0000259" key="17">
    <source>
        <dbReference type="PROSITE" id="PS50112"/>
    </source>
</evidence>
<comment type="caution">
    <text evidence="19">The sequence shown here is derived from an EMBL/GenBank/DDBJ whole genome shotgun (WGS) entry which is preliminary data.</text>
</comment>
<evidence type="ECO:0000256" key="4">
    <source>
        <dbReference type="ARBA" id="ARBA00012438"/>
    </source>
</evidence>
<dbReference type="GO" id="GO:0051539">
    <property type="term" value="F:4 iron, 4 sulfur cluster binding"/>
    <property type="evidence" value="ECO:0007669"/>
    <property type="project" value="UniProtKB-KW"/>
</dbReference>
<dbReference type="GO" id="GO:0046872">
    <property type="term" value="F:metal ion binding"/>
    <property type="evidence" value="ECO:0007669"/>
    <property type="project" value="UniProtKB-KW"/>
</dbReference>
<feature type="domain" description="PAC" evidence="18">
    <location>
        <begin position="363"/>
        <end position="412"/>
    </location>
</feature>
<dbReference type="PANTHER" id="PTHR24421">
    <property type="entry name" value="NITRATE/NITRITE SENSOR PROTEIN NARX-RELATED"/>
    <property type="match status" value="1"/>
</dbReference>
<evidence type="ECO:0000313" key="20">
    <source>
        <dbReference type="Proteomes" id="UP000297549"/>
    </source>
</evidence>
<dbReference type="CDD" id="cd16917">
    <property type="entry name" value="HATPase_UhpB-NarQ-NarX-like"/>
    <property type="match status" value="1"/>
</dbReference>
<evidence type="ECO:0000256" key="8">
    <source>
        <dbReference type="ARBA" id="ARBA00022679"/>
    </source>
</evidence>
<dbReference type="PROSITE" id="PS50109">
    <property type="entry name" value="HIS_KIN"/>
    <property type="match status" value="1"/>
</dbReference>
<evidence type="ECO:0000256" key="10">
    <source>
        <dbReference type="ARBA" id="ARBA00022777"/>
    </source>
</evidence>
<dbReference type="RefSeq" id="WP_135463321.1">
    <property type="nucleotide sequence ID" value="NZ_SRLC01000001.1"/>
</dbReference>
<evidence type="ECO:0000259" key="18">
    <source>
        <dbReference type="PROSITE" id="PS50113"/>
    </source>
</evidence>
<comment type="function">
    <text evidence="14">Member of the two-component regulatory system NreB/NreC involved in the control of dissimilatory nitrate/nitrite reduction in response to oxygen. NreB functions as a direct oxygen sensor histidine kinase which is autophosphorylated, in the absence of oxygen, probably at the conserved histidine residue, and transfers its phosphate group probably to a conserved aspartate residue of NreC. NreB/NreC activates the expression of the nitrate (narGHJI) and nitrite (nir) reductase operons, as well as the putative nitrate transporter gene narT.</text>
</comment>
<dbReference type="Gene3D" id="3.30.565.10">
    <property type="entry name" value="Histidine kinase-like ATPase, C-terminal domain"/>
    <property type="match status" value="1"/>
</dbReference>
<dbReference type="Proteomes" id="UP000297549">
    <property type="component" value="Unassembled WGS sequence"/>
</dbReference>
<evidence type="ECO:0000256" key="2">
    <source>
        <dbReference type="ARBA" id="ARBA00001966"/>
    </source>
</evidence>
<keyword evidence="12" id="KW-0902">Two-component regulatory system</keyword>
<dbReference type="SMART" id="SM00387">
    <property type="entry name" value="HATPase_c"/>
    <property type="match status" value="1"/>
</dbReference>
<organism evidence="19 20">
    <name type="scientific">Hymenobacter aquaticus</name>
    <dbReference type="NCBI Taxonomy" id="1867101"/>
    <lineage>
        <taxon>Bacteria</taxon>
        <taxon>Pseudomonadati</taxon>
        <taxon>Bacteroidota</taxon>
        <taxon>Cytophagia</taxon>
        <taxon>Cytophagales</taxon>
        <taxon>Hymenobacteraceae</taxon>
        <taxon>Hymenobacter</taxon>
    </lineage>
</organism>
<dbReference type="OrthoDB" id="5401121at2"/>
<keyword evidence="13" id="KW-0411">Iron-sulfur</keyword>
<dbReference type="InterPro" id="IPR013655">
    <property type="entry name" value="PAS_fold_3"/>
</dbReference>
<evidence type="ECO:0000259" key="16">
    <source>
        <dbReference type="PROSITE" id="PS50109"/>
    </source>
</evidence>
<dbReference type="Pfam" id="PF08447">
    <property type="entry name" value="PAS_3"/>
    <property type="match status" value="1"/>
</dbReference>
<dbReference type="InterPro" id="IPR003594">
    <property type="entry name" value="HATPase_dom"/>
</dbReference>
<dbReference type="Gene3D" id="2.10.70.100">
    <property type="match status" value="1"/>
</dbReference>
<dbReference type="CDD" id="cd00130">
    <property type="entry name" value="PAS"/>
    <property type="match status" value="3"/>
</dbReference>
<dbReference type="InterPro" id="IPR036890">
    <property type="entry name" value="HATPase_C_sf"/>
</dbReference>
<evidence type="ECO:0000256" key="9">
    <source>
        <dbReference type="ARBA" id="ARBA00022723"/>
    </source>
</evidence>
<keyword evidence="7" id="KW-0963">Cytoplasm</keyword>
<evidence type="ECO:0000256" key="13">
    <source>
        <dbReference type="ARBA" id="ARBA00023014"/>
    </source>
</evidence>
<dbReference type="GO" id="GO:0005737">
    <property type="term" value="C:cytoplasm"/>
    <property type="evidence" value="ECO:0007669"/>
    <property type="project" value="UniProtKB-SubCell"/>
</dbReference>
<evidence type="ECO:0000256" key="6">
    <source>
        <dbReference type="ARBA" id="ARBA00022485"/>
    </source>
</evidence>
<dbReference type="SUPFAM" id="SSF55874">
    <property type="entry name" value="ATPase domain of HSP90 chaperone/DNA topoisomerase II/histidine kinase"/>
    <property type="match status" value="1"/>
</dbReference>
<dbReference type="InterPro" id="IPR004358">
    <property type="entry name" value="Sig_transdc_His_kin-like_C"/>
</dbReference>
<name>A0A4Z0Q7T7_9BACT</name>
<keyword evidence="20" id="KW-1185">Reference proteome</keyword>
<evidence type="ECO:0000256" key="3">
    <source>
        <dbReference type="ARBA" id="ARBA00004496"/>
    </source>
</evidence>
<keyword evidence="11" id="KW-0408">Iron</keyword>
<keyword evidence="8" id="KW-0808">Transferase</keyword>
<sequence>MLAAPLSSTLLSPEVLGAYEALPERYLFLTPELLVLTATDAYLAVTGTVRADIVGRSVFDIFPENPREPSAASKERLRASFARVLATGLPDQLPMQRYDVRGPGPEAEFEEKYWRVQNSPVLAPDGSVRCIINQVSDVTELVRQGHRIEDLSREVDLTRALIANNRLLVQQLQKANAILDTIGEAYLELSLTGEFTYLNRQAEQMLAVSKAELLGQSIWQTSALRVSAESQHIIRRALDTRQRAEGEYLCSILGRWVYMSATPTADGLIVLLYDIQEVKEARERLRQEHQRLKESQAIGHIGSFEVDAASQQIYWTDELYRIHGLEPQRAAVTVEKSLSLVHPDDVHVFAEMMRQATAAVSACSFVHRIVRHDGSVRIVETRIQARPGGEGRLYGTVQDITEMKQAEKEARESAAQFQALVENTPDLITRWDPDLRLRFANGAFCQRMKQPLSALLGKTNLDMQHHQDVAGPWMAKLRLVFSSAQAQDHYNSAETATGTKYFYSRLVPEVADDGTVRSVLAIGHDVTDIKRLEKEHLRLQLSQQKQLLNAVLEAQEVERRRIAESLHNGLGQVLYATKLQLEQLVVEPERTNSQRQATALRQAGEFLSDAISTTRTISHELIPTTLEDFGLEAAIRDVCRHMSHGKLRLRCQVVGPGPRLEKYLDLALFRLVQELVNNIVKHARATQGSVTVTRQPHAVQLVVQDNGRGFDPEHNGTQGIGLKTIHDRVKLLNGTTRITTVPGAGTTVAIAIPAVPDDGEWPAAQQLPTT</sequence>
<feature type="domain" description="PAS" evidence="17">
    <location>
        <begin position="171"/>
        <end position="245"/>
    </location>
</feature>